<dbReference type="EMBL" id="JAPWTK010000067">
    <property type="protein sequence ID" value="KAJ8952562.1"/>
    <property type="molecule type" value="Genomic_DNA"/>
</dbReference>
<evidence type="ECO:0000313" key="1">
    <source>
        <dbReference type="EMBL" id="KAJ8952562.1"/>
    </source>
</evidence>
<sequence length="155" mass="18090">MIFKNTNKDCSNHSLKLQSFVIFYSRRIGTFGIETNSHLNTFPLNNKRLYCIQRARFANHVGIIRSYESNDPQITTEIDPLTLWVYWEREIRQGVWGTVSKSSLPNHTTFTAVIRRLRETGRFTARTADYGRNRFVRTADVEEEILARLGSKSRT</sequence>
<organism evidence="1 2">
    <name type="scientific">Aromia moschata</name>
    <dbReference type="NCBI Taxonomy" id="1265417"/>
    <lineage>
        <taxon>Eukaryota</taxon>
        <taxon>Metazoa</taxon>
        <taxon>Ecdysozoa</taxon>
        <taxon>Arthropoda</taxon>
        <taxon>Hexapoda</taxon>
        <taxon>Insecta</taxon>
        <taxon>Pterygota</taxon>
        <taxon>Neoptera</taxon>
        <taxon>Endopterygota</taxon>
        <taxon>Coleoptera</taxon>
        <taxon>Polyphaga</taxon>
        <taxon>Cucujiformia</taxon>
        <taxon>Chrysomeloidea</taxon>
        <taxon>Cerambycidae</taxon>
        <taxon>Cerambycinae</taxon>
        <taxon>Callichromatini</taxon>
        <taxon>Aromia</taxon>
    </lineage>
</organism>
<name>A0AAV8YPG3_9CUCU</name>
<dbReference type="AlphaFoldDB" id="A0AAV8YPG3"/>
<evidence type="ECO:0000313" key="2">
    <source>
        <dbReference type="Proteomes" id="UP001162162"/>
    </source>
</evidence>
<comment type="caution">
    <text evidence="1">The sequence shown here is derived from an EMBL/GenBank/DDBJ whole genome shotgun (WGS) entry which is preliminary data.</text>
</comment>
<dbReference type="Proteomes" id="UP001162162">
    <property type="component" value="Unassembled WGS sequence"/>
</dbReference>
<gene>
    <name evidence="1" type="ORF">NQ318_006928</name>
</gene>
<reference evidence="1" key="1">
    <citation type="journal article" date="2023" name="Insect Mol. Biol.">
        <title>Genome sequencing provides insights into the evolution of gene families encoding plant cell wall-degrading enzymes in longhorned beetles.</title>
        <authorList>
            <person name="Shin N.R."/>
            <person name="Okamura Y."/>
            <person name="Kirsch R."/>
            <person name="Pauchet Y."/>
        </authorList>
    </citation>
    <scope>NUCLEOTIDE SEQUENCE</scope>
    <source>
        <strain evidence="1">AMC_N1</strain>
    </source>
</reference>
<protein>
    <submittedName>
        <fullName evidence="1">Uncharacterized protein</fullName>
    </submittedName>
</protein>
<keyword evidence="2" id="KW-1185">Reference proteome</keyword>
<accession>A0AAV8YPG3</accession>
<proteinExistence type="predicted"/>